<evidence type="ECO:0000256" key="1">
    <source>
        <dbReference type="ARBA" id="ARBA00022729"/>
    </source>
</evidence>
<dbReference type="PANTHER" id="PTHR11575">
    <property type="entry name" value="5'-NUCLEOTIDASE-RELATED"/>
    <property type="match status" value="1"/>
</dbReference>
<keyword evidence="2" id="KW-0547">Nucleotide-binding</keyword>
<keyword evidence="1" id="KW-0732">Signal</keyword>
<dbReference type="InterPro" id="IPR006179">
    <property type="entry name" value="5_nucleotidase/apyrase"/>
</dbReference>
<dbReference type="InterPro" id="IPR008334">
    <property type="entry name" value="5'-Nucleotdase_C"/>
</dbReference>
<evidence type="ECO:0000313" key="6">
    <source>
        <dbReference type="Proteomes" id="UP001595882"/>
    </source>
</evidence>
<dbReference type="Pfam" id="PF00149">
    <property type="entry name" value="Metallophos"/>
    <property type="match status" value="1"/>
</dbReference>
<dbReference type="Gene3D" id="3.60.21.10">
    <property type="match status" value="1"/>
</dbReference>
<organism evidence="5 6">
    <name type="scientific">Gracilibacillus xinjiangensis</name>
    <dbReference type="NCBI Taxonomy" id="1193282"/>
    <lineage>
        <taxon>Bacteria</taxon>
        <taxon>Bacillati</taxon>
        <taxon>Bacillota</taxon>
        <taxon>Bacilli</taxon>
        <taxon>Bacillales</taxon>
        <taxon>Bacillaceae</taxon>
        <taxon>Gracilibacillus</taxon>
    </lineage>
</organism>
<gene>
    <name evidence="5" type="ORF">ACFOY7_06720</name>
</gene>
<dbReference type="InterPro" id="IPR029052">
    <property type="entry name" value="Metallo-depent_PP-like"/>
</dbReference>
<keyword evidence="2" id="KW-0378">Hydrolase</keyword>
<dbReference type="RefSeq" id="WP_390250653.1">
    <property type="nucleotide sequence ID" value="NZ_JBHSDT010000004.1"/>
</dbReference>
<dbReference type="InterPro" id="IPR004843">
    <property type="entry name" value="Calcineurin-like_PHP"/>
</dbReference>
<dbReference type="InterPro" id="IPR036907">
    <property type="entry name" value="5'-Nucleotdase_C_sf"/>
</dbReference>
<dbReference type="Gene3D" id="3.90.780.10">
    <property type="entry name" value="5'-Nucleotidase, C-terminal domain"/>
    <property type="match status" value="1"/>
</dbReference>
<keyword evidence="6" id="KW-1185">Reference proteome</keyword>
<dbReference type="Proteomes" id="UP001595882">
    <property type="component" value="Unassembled WGS sequence"/>
</dbReference>
<dbReference type="PANTHER" id="PTHR11575:SF6">
    <property type="entry name" value="2',3'-CYCLIC-NUCLEOTIDE 2'-PHOSPHODIESTERASE_3'-NUCLEOTIDASE"/>
    <property type="match status" value="1"/>
</dbReference>
<reference evidence="6" key="1">
    <citation type="journal article" date="2019" name="Int. J. Syst. Evol. Microbiol.">
        <title>The Global Catalogue of Microorganisms (GCM) 10K type strain sequencing project: providing services to taxonomists for standard genome sequencing and annotation.</title>
        <authorList>
            <consortium name="The Broad Institute Genomics Platform"/>
            <consortium name="The Broad Institute Genome Sequencing Center for Infectious Disease"/>
            <person name="Wu L."/>
            <person name="Ma J."/>
        </authorList>
    </citation>
    <scope>NUCLEOTIDE SEQUENCE [LARGE SCALE GENOMIC DNA]</scope>
    <source>
        <strain evidence="6">CCUG 37865</strain>
    </source>
</reference>
<evidence type="ECO:0000313" key="5">
    <source>
        <dbReference type="EMBL" id="MFC4402762.1"/>
    </source>
</evidence>
<dbReference type="SUPFAM" id="SSF56300">
    <property type="entry name" value="Metallo-dependent phosphatases"/>
    <property type="match status" value="1"/>
</dbReference>
<feature type="domain" description="Calcineurin-like phosphoesterase" evidence="3">
    <location>
        <begin position="5"/>
        <end position="237"/>
    </location>
</feature>
<feature type="domain" description="5'-Nucleotidase C-terminal" evidence="4">
    <location>
        <begin position="323"/>
        <end position="478"/>
    </location>
</feature>
<sequence length="517" mass="59178">MQKLSICITSDIHGYIAPTNYRNMIEENMGLAKIATIMKKIREQNDVIIMDNGDFIQGSPFTYYFAKYHKEQTSPLVHIANRLNYDFSVFGNHEFNYGLEYLQAVIENSQYPWLSANILDEETKEPFFGKPYLIKETAGKKIAFIGLTTHYIPNWEDPNHIKGLLFEDACTSAKKWVKKVKELEQPDLLVVCYHGGLERDPDGGEPTEALTGENQGYQICQEVEGIDILITGHQHRYITANINGVTVIQTGNNGQALGEISIEWDGGAVHSIQSKLHYVDEKIHTDREIFELIEKDEKEVQEWLDQPITEVVGDMSISDPFQARLEEHPFVEYINLLQMDIANVTISCTALFHDQSPGFPARVTMRDIVSNYIYPNTLKVLRLKGKDIKEALELSASYFEIDDNGEIAINPQFIEPKPQHYNYDMWEGIHYELNISRPIGERVTELQYQGEPLDLDKEFNVVMNNYRASGGGNYFMFQGKEVVKDIPIDMTELIADDLLNKEKLLAKCNHNYSVVKK</sequence>
<dbReference type="EMBL" id="JBHSDT010000004">
    <property type="protein sequence ID" value="MFC4402762.1"/>
    <property type="molecule type" value="Genomic_DNA"/>
</dbReference>
<evidence type="ECO:0000256" key="2">
    <source>
        <dbReference type="RuleBase" id="RU362119"/>
    </source>
</evidence>
<comment type="caution">
    <text evidence="5">The sequence shown here is derived from an EMBL/GenBank/DDBJ whole genome shotgun (WGS) entry which is preliminary data.</text>
</comment>
<dbReference type="Pfam" id="PF02872">
    <property type="entry name" value="5_nucleotid_C"/>
    <property type="match status" value="1"/>
</dbReference>
<evidence type="ECO:0000259" key="3">
    <source>
        <dbReference type="Pfam" id="PF00149"/>
    </source>
</evidence>
<name>A0ABV8WS98_9BACI</name>
<dbReference type="SUPFAM" id="SSF55816">
    <property type="entry name" value="5'-nucleotidase (syn. UDP-sugar hydrolase), C-terminal domain"/>
    <property type="match status" value="1"/>
</dbReference>
<dbReference type="PRINTS" id="PR01607">
    <property type="entry name" value="APYRASEFAMLY"/>
</dbReference>
<proteinExistence type="inferred from homology"/>
<evidence type="ECO:0000259" key="4">
    <source>
        <dbReference type="Pfam" id="PF02872"/>
    </source>
</evidence>
<comment type="similarity">
    <text evidence="2">Belongs to the 5'-nucleotidase family.</text>
</comment>
<protein>
    <submittedName>
        <fullName evidence="5">Bifunctional metallophosphatase/5'-nucleotidase</fullName>
    </submittedName>
</protein>
<accession>A0ABV8WS98</accession>